<sequence length="189" mass="19858">MAPKTALVILSGGAEEMETVITVDVLRRGGIEVTLAGLTGKAPVTCSRKIVIEPEVALSDVATKLYDVVVLPGGLQGSEALATSPEVGKILHTHYEKQSIVAAICAAPKALKTHSIAPGCLVTSHPCVKDLLIDAGYKYTEEKVAVSGKVVTSRGPGTTFDFALKLVELLVGPEKVKEVVGPMMWSHET</sequence>
<name>A0A0N4VHL6_ENTVE</name>
<dbReference type="SUPFAM" id="SSF52317">
    <property type="entry name" value="Class I glutamine amidotransferase-like"/>
    <property type="match status" value="1"/>
</dbReference>
<dbReference type="GO" id="GO:1903189">
    <property type="term" value="P:glyoxal metabolic process"/>
    <property type="evidence" value="ECO:0007669"/>
    <property type="project" value="UniProtKB-ARBA"/>
</dbReference>
<evidence type="ECO:0000256" key="3">
    <source>
        <dbReference type="ARBA" id="ARBA00022490"/>
    </source>
</evidence>
<dbReference type="GO" id="GO:0005739">
    <property type="term" value="C:mitochondrion"/>
    <property type="evidence" value="ECO:0007669"/>
    <property type="project" value="TreeGrafter"/>
</dbReference>
<organism evidence="8">
    <name type="scientific">Enterobius vermicularis</name>
    <name type="common">Human pinworm</name>
    <dbReference type="NCBI Taxonomy" id="51028"/>
    <lineage>
        <taxon>Eukaryota</taxon>
        <taxon>Metazoa</taxon>
        <taxon>Ecdysozoa</taxon>
        <taxon>Nematoda</taxon>
        <taxon>Chromadorea</taxon>
        <taxon>Rhabditida</taxon>
        <taxon>Spirurina</taxon>
        <taxon>Oxyuridomorpha</taxon>
        <taxon>Oxyuroidea</taxon>
        <taxon>Oxyuridae</taxon>
        <taxon>Enterobius</taxon>
    </lineage>
</organism>
<comment type="subcellular location">
    <subcellularLocation>
        <location evidence="1">Cytoplasm</location>
    </subcellularLocation>
</comment>
<dbReference type="Gene3D" id="3.40.50.880">
    <property type="match status" value="1"/>
</dbReference>
<dbReference type="OrthoDB" id="543156at2759"/>
<evidence type="ECO:0000313" key="8">
    <source>
        <dbReference type="WBParaSite" id="EVEC_0001031701-mRNA-1"/>
    </source>
</evidence>
<evidence type="ECO:0000259" key="5">
    <source>
        <dbReference type="Pfam" id="PF01965"/>
    </source>
</evidence>
<reference evidence="6 7" key="2">
    <citation type="submission" date="2018-10" db="EMBL/GenBank/DDBJ databases">
        <authorList>
            <consortium name="Pathogen Informatics"/>
        </authorList>
    </citation>
    <scope>NUCLEOTIDE SEQUENCE [LARGE SCALE GENOMIC DNA]</scope>
</reference>
<comment type="catalytic activity">
    <reaction evidence="4">
        <text>methylglyoxal + H2O = (R)-lactate + H(+)</text>
        <dbReference type="Rhea" id="RHEA:27754"/>
        <dbReference type="ChEBI" id="CHEBI:15377"/>
        <dbReference type="ChEBI" id="CHEBI:15378"/>
        <dbReference type="ChEBI" id="CHEBI:16004"/>
        <dbReference type="ChEBI" id="CHEBI:17158"/>
        <dbReference type="EC" id="4.2.1.130"/>
    </reaction>
</comment>
<dbReference type="Pfam" id="PF01965">
    <property type="entry name" value="DJ-1_PfpI"/>
    <property type="match status" value="1"/>
</dbReference>
<dbReference type="InterPro" id="IPR050325">
    <property type="entry name" value="Prot/Nucl_acid_deglycase"/>
</dbReference>
<dbReference type="Proteomes" id="UP000274131">
    <property type="component" value="Unassembled WGS sequence"/>
</dbReference>
<dbReference type="EC" id="4.2.1.130" evidence="2"/>
<dbReference type="GO" id="GO:0046295">
    <property type="term" value="P:glycolate biosynthetic process"/>
    <property type="evidence" value="ECO:0007669"/>
    <property type="project" value="UniProtKB-ARBA"/>
</dbReference>
<protein>
    <recommendedName>
        <fullName evidence="2">D-lactate dehydratase</fullName>
        <ecNumber evidence="2">4.2.1.130</ecNumber>
    </recommendedName>
</protein>
<dbReference type="STRING" id="51028.A0A0N4VHL6"/>
<keyword evidence="7" id="KW-1185">Reference proteome</keyword>
<keyword evidence="3" id="KW-0963">Cytoplasm</keyword>
<dbReference type="GO" id="GO:1902176">
    <property type="term" value="P:negative regulation of oxidative stress-induced intrinsic apoptotic signaling pathway"/>
    <property type="evidence" value="ECO:0007669"/>
    <property type="project" value="UniProtKB-ARBA"/>
</dbReference>
<proteinExistence type="predicted"/>
<dbReference type="PANTHER" id="PTHR48094:SF12">
    <property type="entry name" value="PARKINSON DISEASE PROTEIN 7 HOMOLOG"/>
    <property type="match status" value="1"/>
</dbReference>
<dbReference type="FunFam" id="3.40.50.880:FF:000022">
    <property type="entry name" value="protein deglycase DJ-1"/>
    <property type="match status" value="1"/>
</dbReference>
<dbReference type="InterPro" id="IPR029062">
    <property type="entry name" value="Class_I_gatase-like"/>
</dbReference>
<evidence type="ECO:0000256" key="4">
    <source>
        <dbReference type="ARBA" id="ARBA00048082"/>
    </source>
</evidence>
<accession>A0A0N4VHL6</accession>
<evidence type="ECO:0000313" key="6">
    <source>
        <dbReference type="EMBL" id="VDD94911.1"/>
    </source>
</evidence>
<dbReference type="GO" id="GO:0019172">
    <property type="term" value="F:glyoxalase III activity"/>
    <property type="evidence" value="ECO:0007669"/>
    <property type="project" value="UniProtKB-EC"/>
</dbReference>
<dbReference type="PANTHER" id="PTHR48094">
    <property type="entry name" value="PROTEIN/NUCLEIC ACID DEGLYCASE DJ-1-RELATED"/>
    <property type="match status" value="1"/>
</dbReference>
<dbReference type="AlphaFoldDB" id="A0A0N4VHL6"/>
<feature type="domain" description="DJ-1/PfpI" evidence="5">
    <location>
        <begin position="4"/>
        <end position="168"/>
    </location>
</feature>
<dbReference type="GO" id="GO:0036471">
    <property type="term" value="P:cellular response to glyoxal"/>
    <property type="evidence" value="ECO:0007669"/>
    <property type="project" value="UniProtKB-ARBA"/>
</dbReference>
<evidence type="ECO:0000256" key="2">
    <source>
        <dbReference type="ARBA" id="ARBA00013134"/>
    </source>
</evidence>
<dbReference type="WBParaSite" id="EVEC_0001031701-mRNA-1">
    <property type="protein sequence ID" value="EVEC_0001031701-mRNA-1"/>
    <property type="gene ID" value="EVEC_0001031701"/>
</dbReference>
<reference evidence="8" key="1">
    <citation type="submission" date="2017-02" db="UniProtKB">
        <authorList>
            <consortium name="WormBaseParasite"/>
        </authorList>
    </citation>
    <scope>IDENTIFICATION</scope>
</reference>
<evidence type="ECO:0000313" key="7">
    <source>
        <dbReference type="Proteomes" id="UP000274131"/>
    </source>
</evidence>
<dbReference type="GO" id="GO:0006979">
    <property type="term" value="P:response to oxidative stress"/>
    <property type="evidence" value="ECO:0007669"/>
    <property type="project" value="TreeGrafter"/>
</dbReference>
<evidence type="ECO:0000256" key="1">
    <source>
        <dbReference type="ARBA" id="ARBA00004496"/>
    </source>
</evidence>
<dbReference type="InterPro" id="IPR002818">
    <property type="entry name" value="DJ-1/PfpI"/>
</dbReference>
<dbReference type="GO" id="GO:0005634">
    <property type="term" value="C:nucleus"/>
    <property type="evidence" value="ECO:0007669"/>
    <property type="project" value="TreeGrafter"/>
</dbReference>
<dbReference type="InterPro" id="IPR006287">
    <property type="entry name" value="DJ-1"/>
</dbReference>
<dbReference type="EMBL" id="UXUI01010209">
    <property type="protein sequence ID" value="VDD94911.1"/>
    <property type="molecule type" value="Genomic_DNA"/>
</dbReference>
<dbReference type="NCBIfam" id="TIGR01383">
    <property type="entry name" value="not_thiJ"/>
    <property type="match status" value="1"/>
</dbReference>
<dbReference type="CDD" id="cd03135">
    <property type="entry name" value="GATase1_DJ-1"/>
    <property type="match status" value="1"/>
</dbReference>
<gene>
    <name evidence="6" type="ORF">EVEC_LOCUS9662</name>
</gene>